<evidence type="ECO:0000256" key="1">
    <source>
        <dbReference type="SAM" id="MobiDB-lite"/>
    </source>
</evidence>
<organism evidence="2 3">
    <name type="scientific">Pristionchus mayeri</name>
    <dbReference type="NCBI Taxonomy" id="1317129"/>
    <lineage>
        <taxon>Eukaryota</taxon>
        <taxon>Metazoa</taxon>
        <taxon>Ecdysozoa</taxon>
        <taxon>Nematoda</taxon>
        <taxon>Chromadorea</taxon>
        <taxon>Rhabditida</taxon>
        <taxon>Rhabditina</taxon>
        <taxon>Diplogasteromorpha</taxon>
        <taxon>Diplogasteroidea</taxon>
        <taxon>Neodiplogasteridae</taxon>
        <taxon>Pristionchus</taxon>
    </lineage>
</organism>
<keyword evidence="3" id="KW-1185">Reference proteome</keyword>
<dbReference type="Proteomes" id="UP001328107">
    <property type="component" value="Unassembled WGS sequence"/>
</dbReference>
<evidence type="ECO:0000313" key="3">
    <source>
        <dbReference type="Proteomes" id="UP001328107"/>
    </source>
</evidence>
<accession>A0AAN5I189</accession>
<dbReference type="AlphaFoldDB" id="A0AAN5I189"/>
<dbReference type="SUPFAM" id="SSF56436">
    <property type="entry name" value="C-type lectin-like"/>
    <property type="match status" value="1"/>
</dbReference>
<protein>
    <submittedName>
        <fullName evidence="2">Uncharacterized protein</fullName>
    </submittedName>
</protein>
<feature type="region of interest" description="Disordered" evidence="1">
    <location>
        <begin position="1"/>
        <end position="29"/>
    </location>
</feature>
<sequence length="122" mass="13261">ENRRVMNQSGSYHVENNGKGGNSAVPSSGKTGNIGYICAFKDNMGCPDDQTRFRNKCYKTQDNAMSFNDAVAKCAVRTGKGSIGEGSSLQLAQGSLPKIEDDDLNQFLAGENLQEMVVHIRR</sequence>
<dbReference type="InterPro" id="IPR016187">
    <property type="entry name" value="CTDL_fold"/>
</dbReference>
<feature type="compositionally biased region" description="Polar residues" evidence="1">
    <location>
        <begin position="1"/>
        <end position="11"/>
    </location>
</feature>
<dbReference type="Gene3D" id="3.10.100.10">
    <property type="entry name" value="Mannose-Binding Protein A, subunit A"/>
    <property type="match status" value="1"/>
</dbReference>
<reference evidence="3" key="1">
    <citation type="submission" date="2022-10" db="EMBL/GenBank/DDBJ databases">
        <title>Genome assembly of Pristionchus species.</title>
        <authorList>
            <person name="Yoshida K."/>
            <person name="Sommer R.J."/>
        </authorList>
    </citation>
    <scope>NUCLEOTIDE SEQUENCE [LARGE SCALE GENOMIC DNA]</scope>
    <source>
        <strain evidence="3">RS5460</strain>
    </source>
</reference>
<feature type="non-terminal residue" evidence="2">
    <location>
        <position position="1"/>
    </location>
</feature>
<gene>
    <name evidence="2" type="ORF">PMAYCL1PPCAC_17656</name>
</gene>
<proteinExistence type="predicted"/>
<evidence type="ECO:0000313" key="2">
    <source>
        <dbReference type="EMBL" id="GMR47461.1"/>
    </source>
</evidence>
<comment type="caution">
    <text evidence="2">The sequence shown here is derived from an EMBL/GenBank/DDBJ whole genome shotgun (WGS) entry which is preliminary data.</text>
</comment>
<dbReference type="InterPro" id="IPR016186">
    <property type="entry name" value="C-type_lectin-like/link_sf"/>
</dbReference>
<name>A0AAN5I189_9BILA</name>
<dbReference type="EMBL" id="BTRK01000004">
    <property type="protein sequence ID" value="GMR47461.1"/>
    <property type="molecule type" value="Genomic_DNA"/>
</dbReference>